<evidence type="ECO:0000313" key="6">
    <source>
        <dbReference type="EMBL" id="GAA4888103.1"/>
    </source>
</evidence>
<feature type="DNA-binding region" description="H-T-H motif" evidence="4">
    <location>
        <begin position="27"/>
        <end position="46"/>
    </location>
</feature>
<sequence length="177" mass="19332">MDATPLAQQIALNLEAAFAELGFTQPSVAQLQQRSGVSLKTLYRYYPSKQAMVYAALEQRHQRYLQRLAQGAPAPGPEAVQHAFDQLTHWLRHQAPNGCLSASALSAFVDDAPLRQQVADHKRALQTQLGQLAGNAELAMPLLLLHEGISAAWPVLGEAVFHHVPAQIHALFRSTTA</sequence>
<evidence type="ECO:0000256" key="1">
    <source>
        <dbReference type="ARBA" id="ARBA00023015"/>
    </source>
</evidence>
<keyword evidence="3" id="KW-0804">Transcription</keyword>
<dbReference type="Pfam" id="PF00440">
    <property type="entry name" value="TetR_N"/>
    <property type="match status" value="1"/>
</dbReference>
<reference evidence="7" key="1">
    <citation type="journal article" date="2019" name="Int. J. Syst. Evol. Microbiol.">
        <title>The Global Catalogue of Microorganisms (GCM) 10K type strain sequencing project: providing services to taxonomists for standard genome sequencing and annotation.</title>
        <authorList>
            <consortium name="The Broad Institute Genomics Platform"/>
            <consortium name="The Broad Institute Genome Sequencing Center for Infectious Disease"/>
            <person name="Wu L."/>
            <person name="Ma J."/>
        </authorList>
    </citation>
    <scope>NUCLEOTIDE SEQUENCE [LARGE SCALE GENOMIC DNA]</scope>
    <source>
        <strain evidence="7">JCM 18401</strain>
    </source>
</reference>
<protein>
    <submittedName>
        <fullName evidence="6">Helix-turn-helix domain-containing protein</fullName>
    </submittedName>
</protein>
<gene>
    <name evidence="6" type="ORF">GCM10023333_21870</name>
</gene>
<dbReference type="PANTHER" id="PTHR47506:SF6">
    <property type="entry name" value="HTH-TYPE TRANSCRIPTIONAL REPRESSOR NEMR"/>
    <property type="match status" value="1"/>
</dbReference>
<feature type="domain" description="HTH tetR-type" evidence="5">
    <location>
        <begin position="4"/>
        <end position="64"/>
    </location>
</feature>
<name>A0ABP9F221_9GAMM</name>
<dbReference type="InterPro" id="IPR009057">
    <property type="entry name" value="Homeodomain-like_sf"/>
</dbReference>
<comment type="caution">
    <text evidence="6">The sequence shown here is derived from an EMBL/GenBank/DDBJ whole genome shotgun (WGS) entry which is preliminary data.</text>
</comment>
<keyword evidence="1" id="KW-0805">Transcription regulation</keyword>
<proteinExistence type="predicted"/>
<dbReference type="EMBL" id="BAABJZ010000074">
    <property type="protein sequence ID" value="GAA4888103.1"/>
    <property type="molecule type" value="Genomic_DNA"/>
</dbReference>
<evidence type="ECO:0000259" key="5">
    <source>
        <dbReference type="PROSITE" id="PS50977"/>
    </source>
</evidence>
<accession>A0ABP9F221</accession>
<dbReference type="SUPFAM" id="SSF46689">
    <property type="entry name" value="Homeodomain-like"/>
    <property type="match status" value="1"/>
</dbReference>
<evidence type="ECO:0000256" key="2">
    <source>
        <dbReference type="ARBA" id="ARBA00023125"/>
    </source>
</evidence>
<keyword evidence="7" id="KW-1185">Reference proteome</keyword>
<organism evidence="6 7">
    <name type="scientific">Ferrimonas pelagia</name>
    <dbReference type="NCBI Taxonomy" id="1177826"/>
    <lineage>
        <taxon>Bacteria</taxon>
        <taxon>Pseudomonadati</taxon>
        <taxon>Pseudomonadota</taxon>
        <taxon>Gammaproteobacteria</taxon>
        <taxon>Alteromonadales</taxon>
        <taxon>Ferrimonadaceae</taxon>
        <taxon>Ferrimonas</taxon>
    </lineage>
</organism>
<evidence type="ECO:0000256" key="4">
    <source>
        <dbReference type="PROSITE-ProRule" id="PRU00335"/>
    </source>
</evidence>
<keyword evidence="2 4" id="KW-0238">DNA-binding</keyword>
<dbReference type="PROSITE" id="PS50977">
    <property type="entry name" value="HTH_TETR_2"/>
    <property type="match status" value="1"/>
</dbReference>
<dbReference type="Gene3D" id="1.10.357.10">
    <property type="entry name" value="Tetracycline Repressor, domain 2"/>
    <property type="match status" value="1"/>
</dbReference>
<dbReference type="RefSeq" id="WP_345335427.1">
    <property type="nucleotide sequence ID" value="NZ_BAABJZ010000074.1"/>
</dbReference>
<dbReference type="PANTHER" id="PTHR47506">
    <property type="entry name" value="TRANSCRIPTIONAL REGULATORY PROTEIN"/>
    <property type="match status" value="1"/>
</dbReference>
<dbReference type="InterPro" id="IPR001647">
    <property type="entry name" value="HTH_TetR"/>
</dbReference>
<dbReference type="Proteomes" id="UP001499988">
    <property type="component" value="Unassembled WGS sequence"/>
</dbReference>
<evidence type="ECO:0000256" key="3">
    <source>
        <dbReference type="ARBA" id="ARBA00023163"/>
    </source>
</evidence>
<evidence type="ECO:0000313" key="7">
    <source>
        <dbReference type="Proteomes" id="UP001499988"/>
    </source>
</evidence>